<feature type="domain" description="FAD dependent oxidoreductase" evidence="6">
    <location>
        <begin position="18"/>
        <end position="231"/>
    </location>
</feature>
<dbReference type="InterPro" id="IPR036188">
    <property type="entry name" value="FAD/NAD-bd_sf"/>
</dbReference>
<dbReference type="Pfam" id="PF05199">
    <property type="entry name" value="GMC_oxred_C"/>
    <property type="match status" value="1"/>
</dbReference>
<dbReference type="GO" id="GO:0016614">
    <property type="term" value="F:oxidoreductase activity, acting on CH-OH group of donors"/>
    <property type="evidence" value="ECO:0007669"/>
    <property type="project" value="InterPro"/>
</dbReference>
<protein>
    <submittedName>
        <fullName evidence="8">GMC family oxidoreductase</fullName>
    </submittedName>
</protein>
<dbReference type="InterPro" id="IPR006076">
    <property type="entry name" value="FAD-dep_OxRdtase"/>
</dbReference>
<keyword evidence="9" id="KW-1185">Reference proteome</keyword>
<comment type="similarity">
    <text evidence="2">Belongs to the GMC oxidoreductase family.</text>
</comment>
<evidence type="ECO:0000259" key="6">
    <source>
        <dbReference type="Pfam" id="PF01266"/>
    </source>
</evidence>
<dbReference type="PANTHER" id="PTHR42784">
    <property type="entry name" value="PYRANOSE 2-OXIDASE"/>
    <property type="match status" value="1"/>
</dbReference>
<keyword evidence="5" id="KW-0560">Oxidoreductase</keyword>
<evidence type="ECO:0000259" key="7">
    <source>
        <dbReference type="Pfam" id="PF05199"/>
    </source>
</evidence>
<dbReference type="InterPro" id="IPR007867">
    <property type="entry name" value="GMC_OxRtase_C"/>
</dbReference>
<evidence type="ECO:0000313" key="9">
    <source>
        <dbReference type="Proteomes" id="UP000235616"/>
    </source>
</evidence>
<dbReference type="SUPFAM" id="SSF51905">
    <property type="entry name" value="FAD/NAD(P)-binding domain"/>
    <property type="match status" value="1"/>
</dbReference>
<evidence type="ECO:0000256" key="4">
    <source>
        <dbReference type="ARBA" id="ARBA00022827"/>
    </source>
</evidence>
<dbReference type="OrthoDB" id="9787779at2"/>
<evidence type="ECO:0000256" key="1">
    <source>
        <dbReference type="ARBA" id="ARBA00001974"/>
    </source>
</evidence>
<keyword evidence="3" id="KW-0285">Flavoprotein</keyword>
<dbReference type="Pfam" id="PF01266">
    <property type="entry name" value="DAO"/>
    <property type="match status" value="1"/>
</dbReference>
<gene>
    <name evidence="8" type="ORF">C0Z18_23330</name>
</gene>
<comment type="cofactor">
    <cofactor evidence="1">
        <name>FAD</name>
        <dbReference type="ChEBI" id="CHEBI:57692"/>
    </cofactor>
</comment>
<proteinExistence type="inferred from homology"/>
<keyword evidence="4" id="KW-0274">FAD</keyword>
<evidence type="ECO:0000256" key="5">
    <source>
        <dbReference type="ARBA" id="ARBA00023002"/>
    </source>
</evidence>
<organism evidence="8 9">
    <name type="scientific">Trinickia dabaoshanensis</name>
    <dbReference type="NCBI Taxonomy" id="564714"/>
    <lineage>
        <taxon>Bacteria</taxon>
        <taxon>Pseudomonadati</taxon>
        <taxon>Pseudomonadota</taxon>
        <taxon>Betaproteobacteria</taxon>
        <taxon>Burkholderiales</taxon>
        <taxon>Burkholderiaceae</taxon>
        <taxon>Trinickia</taxon>
    </lineage>
</organism>
<dbReference type="RefSeq" id="WP_102647818.1">
    <property type="nucleotide sequence ID" value="NZ_PNYA01000024.1"/>
</dbReference>
<dbReference type="AlphaFoldDB" id="A0A2N7VH66"/>
<reference evidence="8 9" key="1">
    <citation type="submission" date="2018-01" db="EMBL/GenBank/DDBJ databases">
        <title>Whole genome analyses suggest that Burkholderia sensu lato contains two further novel genera in the rhizoxinica-symbiotica group Mycetohabitans gen. nov., and Trinickia gen. nov.: implications for the evolution of diazotrophy and nodulation in the Burkholderiaceae.</title>
        <authorList>
            <person name="Estrada-de los Santos P."/>
            <person name="Palmer M."/>
            <person name="Chavez-Ramirez B."/>
            <person name="Beukes C."/>
            <person name="Steenkamp E.T."/>
            <person name="Hirsch A.M."/>
            <person name="Manyaka P."/>
            <person name="Maluk M."/>
            <person name="Lafos M."/>
            <person name="Crook M."/>
            <person name="Gross E."/>
            <person name="Simon M.F."/>
            <person name="Bueno dos Reis Junior F."/>
            <person name="Poole P.S."/>
            <person name="Venter S.N."/>
            <person name="James E.K."/>
        </authorList>
    </citation>
    <scope>NUCLEOTIDE SEQUENCE [LARGE SCALE GENOMIC DNA]</scope>
    <source>
        <strain evidence="8 9">GIMN1.004</strain>
    </source>
</reference>
<evidence type="ECO:0000256" key="2">
    <source>
        <dbReference type="ARBA" id="ARBA00010790"/>
    </source>
</evidence>
<dbReference type="Proteomes" id="UP000235616">
    <property type="component" value="Unassembled WGS sequence"/>
</dbReference>
<dbReference type="Gene3D" id="3.50.50.60">
    <property type="entry name" value="FAD/NAD(P)-binding domain"/>
    <property type="match status" value="2"/>
</dbReference>
<sequence length="574" mass="63421">MFIDTRGIDEGREIETTVCIVGAGVAGITLALELDRCGIDTCLLESGGYRPDDDTRDLYRGENAGLPYAFADGSRSRYLGGSSNCWGGWCRPLDPWDFDKRDWVPGSGWPFGLDELAPYYARTHALLKLGPNTFDPPFWEQAIGRADVKRIPLVTGNVRDTIAQFSPPARFGKLYRGDLERSPHIRVFLHANVVHIDTDTDARHVERVQVATLTGRRMTVTAKRFVLAAGGIENARLLLASNRVQAAGLGNAYDNVGRYFMDHPRIMSASVRFAPAWSRNKLYDIKYHYQNAAVAAYGTPISSQFALAPAVLRREKLLNARVWFFSVFYGEGSEGAQALIRCKQALLRKEQPGWRLGDDLATMLRHPIDTAGFGLTRLLQPRALIRDVKLQAIVEAQPNRESRVTLGNQCDRLGMPRVKVAWRLTELAQRTFDRTFELLAEELRASAVAQVRLDAPLEGRAWPESLEGTWHHMGTTRMHDSAREGVVDRHCKVFGIDNLFVAGSSVFPTVGANFPTITIAALALRLAGHLVKSLHTADAVAAPSPCGVEPGEESVAAARVAVPFASALMRIVRH</sequence>
<accession>A0A2N7VH66</accession>
<dbReference type="PANTHER" id="PTHR42784:SF1">
    <property type="entry name" value="PYRANOSE 2-OXIDASE"/>
    <property type="match status" value="1"/>
</dbReference>
<evidence type="ECO:0000313" key="8">
    <source>
        <dbReference type="EMBL" id="PMS16497.1"/>
    </source>
</evidence>
<dbReference type="EMBL" id="PNYA01000024">
    <property type="protein sequence ID" value="PMS16497.1"/>
    <property type="molecule type" value="Genomic_DNA"/>
</dbReference>
<dbReference type="InterPro" id="IPR051473">
    <property type="entry name" value="P2Ox-like"/>
</dbReference>
<comment type="caution">
    <text evidence="8">The sequence shown here is derived from an EMBL/GenBank/DDBJ whole genome shotgun (WGS) entry which is preliminary data.</text>
</comment>
<evidence type="ECO:0000256" key="3">
    <source>
        <dbReference type="ARBA" id="ARBA00022630"/>
    </source>
</evidence>
<name>A0A2N7VH66_9BURK</name>
<feature type="domain" description="Glucose-methanol-choline oxidoreductase C-terminal" evidence="7">
    <location>
        <begin position="398"/>
        <end position="523"/>
    </location>
</feature>